<keyword evidence="3" id="KW-1185">Reference proteome</keyword>
<feature type="region of interest" description="Disordered" evidence="1">
    <location>
        <begin position="248"/>
        <end position="278"/>
    </location>
</feature>
<accession>A0AAD4XNV3</accession>
<dbReference type="EMBL" id="JAJJMB010007545">
    <property type="protein sequence ID" value="KAI3930036.1"/>
    <property type="molecule type" value="Genomic_DNA"/>
</dbReference>
<feature type="compositionally biased region" description="Basic and acidic residues" evidence="1">
    <location>
        <begin position="251"/>
        <end position="270"/>
    </location>
</feature>
<gene>
    <name evidence="2" type="ORF">MKW98_009665</name>
</gene>
<name>A0AAD4XNV3_9MAGN</name>
<comment type="caution">
    <text evidence="2">The sequence shown here is derived from an EMBL/GenBank/DDBJ whole genome shotgun (WGS) entry which is preliminary data.</text>
</comment>
<dbReference type="Proteomes" id="UP001202328">
    <property type="component" value="Unassembled WGS sequence"/>
</dbReference>
<feature type="compositionally biased region" description="Basic residues" evidence="1">
    <location>
        <begin position="8"/>
        <end position="25"/>
    </location>
</feature>
<reference evidence="2" key="1">
    <citation type="submission" date="2022-04" db="EMBL/GenBank/DDBJ databases">
        <title>A functionally conserved STORR gene fusion in Papaver species that diverged 16.8 million years ago.</title>
        <authorList>
            <person name="Catania T."/>
        </authorList>
    </citation>
    <scope>NUCLEOTIDE SEQUENCE</scope>
    <source>
        <strain evidence="2">S-188037</strain>
    </source>
</reference>
<dbReference type="AlphaFoldDB" id="A0AAD4XNV3"/>
<protein>
    <submittedName>
        <fullName evidence="2">Uncharacterized protein</fullName>
    </submittedName>
</protein>
<evidence type="ECO:0000256" key="1">
    <source>
        <dbReference type="SAM" id="MobiDB-lite"/>
    </source>
</evidence>
<evidence type="ECO:0000313" key="3">
    <source>
        <dbReference type="Proteomes" id="UP001202328"/>
    </source>
</evidence>
<feature type="region of interest" description="Disordered" evidence="1">
    <location>
        <begin position="1"/>
        <end position="42"/>
    </location>
</feature>
<organism evidence="2 3">
    <name type="scientific">Papaver atlanticum</name>
    <dbReference type="NCBI Taxonomy" id="357466"/>
    <lineage>
        <taxon>Eukaryota</taxon>
        <taxon>Viridiplantae</taxon>
        <taxon>Streptophyta</taxon>
        <taxon>Embryophyta</taxon>
        <taxon>Tracheophyta</taxon>
        <taxon>Spermatophyta</taxon>
        <taxon>Magnoliopsida</taxon>
        <taxon>Ranunculales</taxon>
        <taxon>Papaveraceae</taxon>
        <taxon>Papaveroideae</taxon>
        <taxon>Papaver</taxon>
    </lineage>
</organism>
<evidence type="ECO:0000313" key="2">
    <source>
        <dbReference type="EMBL" id="KAI3930036.1"/>
    </source>
</evidence>
<proteinExistence type="predicted"/>
<sequence length="278" mass="31961">MTLSENAKKRRNKHSRQNWKNKVERRKLEAKGQPTANVEDMGLMVPNVDEGAREFEQGPDDVDFSAVKIRRERVEYSREEEEKLKESKEIPGSHPFNEVIVEENQPTIAEFCKNENLVLPADEVGEGFYESRITTSISQEDLEELMTSIKKDPYLRPIIEDIETDGPTVMMSGSLSMRLSTNAKIRRNKHAKQNWKNKMERKKLEAKGQTAANVEKMGQMVQNVDEVAQVFQHGPDYRDFSTVKIPPEKIAYSEDKEKLKRLQEESKENPGSHPSNEG</sequence>